<dbReference type="InterPro" id="IPR051419">
    <property type="entry name" value="Lys/N-term_MeTrsfase_sf"/>
</dbReference>
<dbReference type="EMBL" id="JABANM010000472">
    <property type="protein sequence ID" value="KAF4755905.1"/>
    <property type="molecule type" value="Genomic_DNA"/>
</dbReference>
<dbReference type="AlphaFoldDB" id="A0A7J6UFC1"/>
<proteinExistence type="inferred from homology"/>
<evidence type="ECO:0000313" key="4">
    <source>
        <dbReference type="EMBL" id="KAF4755905.1"/>
    </source>
</evidence>
<evidence type="ECO:0000313" key="5">
    <source>
        <dbReference type="Proteomes" id="UP000574390"/>
    </source>
</evidence>
<keyword evidence="2" id="KW-0489">Methyltransferase</keyword>
<dbReference type="GO" id="GO:0032259">
    <property type="term" value="P:methylation"/>
    <property type="evidence" value="ECO:0007669"/>
    <property type="project" value="UniProtKB-KW"/>
</dbReference>
<protein>
    <recommendedName>
        <fullName evidence="6">Hexaprenyldihydroxybenzoate methyltransferase, mitochondrial</fullName>
    </recommendedName>
</protein>
<name>A0A7J6UFC1_PEROL</name>
<dbReference type="Proteomes" id="UP000574390">
    <property type="component" value="Unassembled WGS sequence"/>
</dbReference>
<organism evidence="4 5">
    <name type="scientific">Perkinsus olseni</name>
    <name type="common">Perkinsus atlanticus</name>
    <dbReference type="NCBI Taxonomy" id="32597"/>
    <lineage>
        <taxon>Eukaryota</taxon>
        <taxon>Sar</taxon>
        <taxon>Alveolata</taxon>
        <taxon>Perkinsozoa</taxon>
        <taxon>Perkinsea</taxon>
        <taxon>Perkinsida</taxon>
        <taxon>Perkinsidae</taxon>
        <taxon>Perkinsus</taxon>
    </lineage>
</organism>
<evidence type="ECO:0000256" key="2">
    <source>
        <dbReference type="ARBA" id="ARBA00022603"/>
    </source>
</evidence>
<dbReference type="GO" id="GO:0008168">
    <property type="term" value="F:methyltransferase activity"/>
    <property type="evidence" value="ECO:0007669"/>
    <property type="project" value="UniProtKB-KW"/>
</dbReference>
<dbReference type="InterPro" id="IPR029063">
    <property type="entry name" value="SAM-dependent_MTases_sf"/>
</dbReference>
<evidence type="ECO:0000256" key="1">
    <source>
        <dbReference type="ARBA" id="ARBA00008361"/>
    </source>
</evidence>
<dbReference type="Gene3D" id="3.40.50.150">
    <property type="entry name" value="Vaccinia Virus protein VP39"/>
    <property type="match status" value="1"/>
</dbReference>
<dbReference type="PANTHER" id="PTHR12176">
    <property type="entry name" value="SAM-DEPENDENT METHYLTRANSFERASE SUPERFAMILY PROTEIN"/>
    <property type="match status" value="1"/>
</dbReference>
<gene>
    <name evidence="4" type="ORF">FOZ62_001802</name>
</gene>
<accession>A0A7J6UFC1</accession>
<reference evidence="4 5" key="1">
    <citation type="submission" date="2020-04" db="EMBL/GenBank/DDBJ databases">
        <title>Perkinsus olseni comparative genomics.</title>
        <authorList>
            <person name="Bogema D.R."/>
        </authorList>
    </citation>
    <scope>NUCLEOTIDE SEQUENCE [LARGE SCALE GENOMIC DNA]</scope>
    <source>
        <strain evidence="4">ATCC PRA-205</strain>
    </source>
</reference>
<comment type="caution">
    <text evidence="4">The sequence shown here is derived from an EMBL/GenBank/DDBJ whole genome shotgun (WGS) entry which is preliminary data.</text>
</comment>
<keyword evidence="3" id="KW-0808">Transferase</keyword>
<feature type="non-terminal residue" evidence="4">
    <location>
        <position position="1"/>
    </location>
</feature>
<evidence type="ECO:0000256" key="3">
    <source>
        <dbReference type="ARBA" id="ARBA00022679"/>
    </source>
</evidence>
<dbReference type="SUPFAM" id="SSF53335">
    <property type="entry name" value="S-adenosyl-L-methionine-dependent methyltransferases"/>
    <property type="match status" value="1"/>
</dbReference>
<sequence>MPRQLISLGYTRVTAIDASDTAIAEMTRLRHGVEYKQGFADSNELTGGCFNLVIDKGLMDCLMRAGADDTLANLTMRQTQRVLQNGGVCVSVSGVPPEQRMPIFSKIAKGARLDNPVCRESLLSRPKLAVATDGQLFMSKKVYLYACSKPYDSG</sequence>
<comment type="similarity">
    <text evidence="1">Belongs to the methyltransferase superfamily.</text>
</comment>
<evidence type="ECO:0008006" key="6">
    <source>
        <dbReference type="Google" id="ProtNLM"/>
    </source>
</evidence>